<reference evidence="2 3" key="1">
    <citation type="submission" date="2022-11" db="EMBL/GenBank/DDBJ databases">
        <title>Desulfobotulus tamanensis H1 sp. nov. - anaerobic, alkaliphilic, sulphate reducing bacterium isolated from terrestrial mud volcano.</title>
        <authorList>
            <person name="Frolova A."/>
            <person name="Merkel A.Y."/>
            <person name="Slobodkin A.I."/>
        </authorList>
    </citation>
    <scope>NUCLEOTIDE SEQUENCE [LARGE SCALE GENOMIC DNA]</scope>
    <source>
        <strain evidence="2 3">H1</strain>
    </source>
</reference>
<proteinExistence type="predicted"/>
<organism evidence="2 3">
    <name type="scientific">Desulfobotulus pelophilus</name>
    <dbReference type="NCBI Taxonomy" id="2823377"/>
    <lineage>
        <taxon>Bacteria</taxon>
        <taxon>Pseudomonadati</taxon>
        <taxon>Thermodesulfobacteriota</taxon>
        <taxon>Desulfobacteria</taxon>
        <taxon>Desulfobacterales</taxon>
        <taxon>Desulfobacteraceae</taxon>
        <taxon>Desulfobotulus</taxon>
    </lineage>
</organism>
<feature type="domain" description="Serine aminopeptidase S33" evidence="1">
    <location>
        <begin position="60"/>
        <end position="166"/>
    </location>
</feature>
<protein>
    <submittedName>
        <fullName evidence="2">Lysophospholipase</fullName>
    </submittedName>
</protein>
<dbReference type="Gene3D" id="3.40.50.1820">
    <property type="entry name" value="alpha/beta hydrolase"/>
    <property type="match status" value="1"/>
</dbReference>
<keyword evidence="3" id="KW-1185">Reference proteome</keyword>
<evidence type="ECO:0000259" key="1">
    <source>
        <dbReference type="Pfam" id="PF12146"/>
    </source>
</evidence>
<name>A0ABT3N7D4_9BACT</name>
<sequence>MTDNRVLAALNHPAVQRVLFHPRPDDAPRPLPPVSYKDMVHPDGIRLSGEHHSCGTENAPLILFFHGNGEIASEYRELAPFFTALGWDFLVMDYRGYGRSKGEPTAISLQEDALWILDSLHKENPDRPIALMGRSLGSAAVLHAAARRPQLPAALIVESGFADTQPLIRLLGADMKALGIPDDADFGNLEGVRTFRGPTLIIHGENDHVIPLAQAQKLKNHAAGHPLSMVIIPTADHNTLFYYGLKPYFTAIASLLEAIPDARI</sequence>
<dbReference type="Pfam" id="PF12146">
    <property type="entry name" value="Hydrolase_4"/>
    <property type="match status" value="1"/>
</dbReference>
<accession>A0ABT3N7D4</accession>
<dbReference type="PANTHER" id="PTHR12277">
    <property type="entry name" value="ALPHA/BETA HYDROLASE DOMAIN-CONTAINING PROTEIN"/>
    <property type="match status" value="1"/>
</dbReference>
<dbReference type="PANTHER" id="PTHR12277:SF81">
    <property type="entry name" value="PROTEIN ABHD13"/>
    <property type="match status" value="1"/>
</dbReference>
<dbReference type="Proteomes" id="UP001209681">
    <property type="component" value="Unassembled WGS sequence"/>
</dbReference>
<dbReference type="RefSeq" id="WP_265424240.1">
    <property type="nucleotide sequence ID" value="NZ_JAPFPW010000004.1"/>
</dbReference>
<evidence type="ECO:0000313" key="2">
    <source>
        <dbReference type="EMBL" id="MCW7753372.1"/>
    </source>
</evidence>
<evidence type="ECO:0000313" key="3">
    <source>
        <dbReference type="Proteomes" id="UP001209681"/>
    </source>
</evidence>
<dbReference type="InterPro" id="IPR029058">
    <property type="entry name" value="AB_hydrolase_fold"/>
</dbReference>
<dbReference type="InterPro" id="IPR022742">
    <property type="entry name" value="Hydrolase_4"/>
</dbReference>
<dbReference type="SUPFAM" id="SSF53474">
    <property type="entry name" value="alpha/beta-Hydrolases"/>
    <property type="match status" value="1"/>
</dbReference>
<comment type="caution">
    <text evidence="2">The sequence shown here is derived from an EMBL/GenBank/DDBJ whole genome shotgun (WGS) entry which is preliminary data.</text>
</comment>
<dbReference type="EMBL" id="JAPFPW010000004">
    <property type="protein sequence ID" value="MCW7753372.1"/>
    <property type="molecule type" value="Genomic_DNA"/>
</dbReference>
<gene>
    <name evidence="2" type="ORF">OOT00_05155</name>
</gene>